<evidence type="ECO:0000313" key="14">
    <source>
        <dbReference type="EMBL" id="CDG70859.1"/>
    </source>
</evidence>
<keyword evidence="6" id="KW-0235">DNA replication</keyword>
<dbReference type="FunFam" id="1.20.930.80:FF:000001">
    <property type="entry name" value="DNA primase large subunit"/>
    <property type="match status" value="1"/>
</dbReference>
<dbReference type="GO" id="GO:0006270">
    <property type="term" value="P:DNA replication initiation"/>
    <property type="evidence" value="ECO:0007669"/>
    <property type="project" value="TreeGrafter"/>
</dbReference>
<evidence type="ECO:0000256" key="3">
    <source>
        <dbReference type="ARBA" id="ARBA00019038"/>
    </source>
</evidence>
<dbReference type="PIRSF" id="PIRSF009449">
    <property type="entry name" value="DNA_primase_large_subunit"/>
    <property type="match status" value="1"/>
</dbReference>
<feature type="compositionally biased region" description="Acidic residues" evidence="12">
    <location>
        <begin position="520"/>
        <end position="529"/>
    </location>
</feature>
<protein>
    <recommendedName>
        <fullName evidence="3">DNA primase large subunit</fullName>
    </recommendedName>
</protein>
<organism evidence="14">
    <name type="scientific">Hydra vulgaris</name>
    <name type="common">Hydra</name>
    <name type="synonym">Hydra attenuata</name>
    <dbReference type="NCBI Taxonomy" id="6087"/>
    <lineage>
        <taxon>Eukaryota</taxon>
        <taxon>Metazoa</taxon>
        <taxon>Cnidaria</taxon>
        <taxon>Hydrozoa</taxon>
        <taxon>Hydroidolina</taxon>
        <taxon>Anthoathecata</taxon>
        <taxon>Aplanulata</taxon>
        <taxon>Hydridae</taxon>
        <taxon>Hydra</taxon>
    </lineage>
</organism>
<feature type="binding site" evidence="11">
    <location>
        <position position="313"/>
    </location>
    <ligand>
        <name>[4Fe-4S] cluster</name>
        <dbReference type="ChEBI" id="CHEBI:49883"/>
    </ligand>
</feature>
<keyword evidence="8 11" id="KW-0408">Iron</keyword>
<evidence type="ECO:0000256" key="7">
    <source>
        <dbReference type="ARBA" id="ARBA00022723"/>
    </source>
</evidence>
<dbReference type="Pfam" id="PF26466">
    <property type="entry name" value="DNA_primase_lrg_N"/>
    <property type="match status" value="1"/>
</dbReference>
<keyword evidence="5" id="KW-0639">Primosome</keyword>
<reference evidence="14" key="1">
    <citation type="journal article" date="2013" name="Genome Biol. Evol.">
        <title>Punctuated emergences of genetic and phenotypic innovations in eumetazoan, bilaterian, euteleostome, and hominidae ancestors.</title>
        <authorList>
            <person name="Wenger Y."/>
            <person name="Galliot B."/>
        </authorList>
    </citation>
    <scope>NUCLEOTIDE SEQUENCE</scope>
    <source>
        <tissue evidence="14">Whole animals</tissue>
    </source>
</reference>
<feature type="binding site" evidence="11">
    <location>
        <position position="392"/>
    </location>
    <ligand>
        <name>[4Fe-4S] cluster</name>
        <dbReference type="ChEBI" id="CHEBI:49883"/>
    </ligand>
</feature>
<keyword evidence="4 11" id="KW-0004">4Fe-4S</keyword>
<keyword evidence="7 11" id="KW-0479">Metal-binding</keyword>
<dbReference type="Gene3D" id="1.20.930.80">
    <property type="match status" value="1"/>
</dbReference>
<dbReference type="OrthoDB" id="421393at2759"/>
<dbReference type="InterPro" id="IPR007238">
    <property type="entry name" value="DNA_primase_lsu_euk/arc"/>
</dbReference>
<gene>
    <name evidence="14" type="primary">PRIM2</name>
</gene>
<name>T2MFH1_HYDVU</name>
<feature type="binding site" evidence="11">
    <location>
        <position position="409"/>
    </location>
    <ligand>
        <name>[4Fe-4S] cluster</name>
        <dbReference type="ChEBI" id="CHEBI:49883"/>
    </ligand>
</feature>
<keyword evidence="10" id="KW-0238">DNA-binding</keyword>
<evidence type="ECO:0000256" key="1">
    <source>
        <dbReference type="ARBA" id="ARBA00001966"/>
    </source>
</evidence>
<dbReference type="GO" id="GO:0006269">
    <property type="term" value="P:DNA replication, synthesis of primer"/>
    <property type="evidence" value="ECO:0007669"/>
    <property type="project" value="UniProtKB-KW"/>
</dbReference>
<dbReference type="EMBL" id="HAAD01004627">
    <property type="protein sequence ID" value="CDG70859.1"/>
    <property type="molecule type" value="mRNA"/>
</dbReference>
<evidence type="ECO:0000259" key="13">
    <source>
        <dbReference type="Pfam" id="PF04104"/>
    </source>
</evidence>
<dbReference type="GO" id="GO:0003677">
    <property type="term" value="F:DNA binding"/>
    <property type="evidence" value="ECO:0007669"/>
    <property type="project" value="UniProtKB-KW"/>
</dbReference>
<evidence type="ECO:0000256" key="12">
    <source>
        <dbReference type="SAM" id="MobiDB-lite"/>
    </source>
</evidence>
<dbReference type="PANTHER" id="PTHR10537">
    <property type="entry name" value="DNA PRIMASE LARGE SUBUNIT"/>
    <property type="match status" value="1"/>
</dbReference>
<evidence type="ECO:0000256" key="11">
    <source>
        <dbReference type="PIRSR" id="PIRSR009449-1"/>
    </source>
</evidence>
<evidence type="ECO:0000256" key="6">
    <source>
        <dbReference type="ARBA" id="ARBA00022705"/>
    </source>
</evidence>
<dbReference type="AlphaFoldDB" id="T2MFH1"/>
<feature type="non-terminal residue" evidence="14">
    <location>
        <position position="1"/>
    </location>
</feature>
<dbReference type="GO" id="GO:0051539">
    <property type="term" value="F:4 iron, 4 sulfur cluster binding"/>
    <property type="evidence" value="ECO:0007669"/>
    <property type="project" value="UniProtKB-KW"/>
</dbReference>
<keyword evidence="9 11" id="KW-0411">Iron-sulfur</keyword>
<dbReference type="InterPro" id="IPR058560">
    <property type="entry name" value="DNA_primase_C"/>
</dbReference>
<evidence type="ECO:0000256" key="5">
    <source>
        <dbReference type="ARBA" id="ARBA00022515"/>
    </source>
</evidence>
<comment type="similarity">
    <text evidence="2">Belongs to the eukaryotic-type primase large subunit family.</text>
</comment>
<evidence type="ECO:0000256" key="8">
    <source>
        <dbReference type="ARBA" id="ARBA00023004"/>
    </source>
</evidence>
<feature type="domain" description="DNA primase large subunit C-terminal" evidence="13">
    <location>
        <begin position="304"/>
        <end position="473"/>
    </location>
</feature>
<dbReference type="GO" id="GO:0005658">
    <property type="term" value="C:alpha DNA polymerase:primase complex"/>
    <property type="evidence" value="ECO:0007669"/>
    <property type="project" value="TreeGrafter"/>
</dbReference>
<sequence length="529" mass="62117">IFRKMNFSSRNRRSIRITAKTENFEKYNRLLFYTTPPNEEIALEEFERFAIDRLKVLREVENVNIRFKRGTADYEEKMRKILKDFMPHYFDTFSGDSSLIVRQDKLEEERKQLEYSIAECRKDSISHFILRLAFSRSEDLRRWFLTQEMDLFRFRFQLESNENINSFLKQNKLLFDPIDKETKMKIKEKLRDSMFNVELHHVMDTEFYKVPFTDVLDLVRSRKVFICKGFAYVPQQELVSIIIGIYRTQLSLALAITSRKLPYLEEDTRLLPILKNLSNTYVGESFDAKKTSDGEKLELASIDESSKISFPLCMRNLHEGLRKEHHLKHNGRLQLGLFVKAAGLTLDEALQYWRTEFTKNMDVEKFEKQYAYNIRHSYGKEGKRANYTPYSCLKIITSNPPGAGDYHGCPFKYSDADILQRRLQTYKIPNDAVNEIIDLVKHQHYQIACAKYFEVTHKSGEGTATINHPNQYFVESKRFLNGGIKTSTQVKPKIESKDSVVSSKSLSVSNFENKSKDDEYGLDDDMDIL</sequence>
<comment type="cofactor">
    <cofactor evidence="1">
        <name>[4Fe-4S] cluster</name>
        <dbReference type="ChEBI" id="CHEBI:49883"/>
    </cofactor>
</comment>
<evidence type="ECO:0000256" key="10">
    <source>
        <dbReference type="ARBA" id="ARBA00023125"/>
    </source>
</evidence>
<evidence type="ECO:0000256" key="2">
    <source>
        <dbReference type="ARBA" id="ARBA00010564"/>
    </source>
</evidence>
<evidence type="ECO:0000256" key="9">
    <source>
        <dbReference type="ARBA" id="ARBA00023014"/>
    </source>
</evidence>
<feature type="region of interest" description="Disordered" evidence="12">
    <location>
        <begin position="501"/>
        <end position="529"/>
    </location>
</feature>
<dbReference type="Pfam" id="PF04104">
    <property type="entry name" value="DNA_primase_lrg"/>
    <property type="match status" value="1"/>
</dbReference>
<proteinExistence type="evidence at transcript level"/>
<accession>T2MFH1</accession>
<evidence type="ECO:0000256" key="4">
    <source>
        <dbReference type="ARBA" id="ARBA00022485"/>
    </source>
</evidence>
<feature type="binding site" evidence="11">
    <location>
        <position position="449"/>
    </location>
    <ligand>
        <name>[4Fe-4S] cluster</name>
        <dbReference type="ChEBI" id="CHEBI:49883"/>
    </ligand>
</feature>
<dbReference type="InterPro" id="IPR016558">
    <property type="entry name" value="DNA_primase_lsu_euk"/>
</dbReference>
<dbReference type="GO" id="GO:0046872">
    <property type="term" value="F:metal ion binding"/>
    <property type="evidence" value="ECO:0007669"/>
    <property type="project" value="UniProtKB-KW"/>
</dbReference>
<dbReference type="PANTHER" id="PTHR10537:SF3">
    <property type="entry name" value="DNA PRIMASE LARGE SUBUNIT"/>
    <property type="match status" value="1"/>
</dbReference>
<dbReference type="CDD" id="cd07322">
    <property type="entry name" value="PriL_PriS_Eukaryotic"/>
    <property type="match status" value="1"/>
</dbReference>